<proteinExistence type="predicted"/>
<feature type="compositionally biased region" description="Polar residues" evidence="1">
    <location>
        <begin position="20"/>
        <end position="32"/>
    </location>
</feature>
<keyword evidence="2" id="KW-1133">Transmembrane helix</keyword>
<feature type="transmembrane region" description="Helical" evidence="2">
    <location>
        <begin position="155"/>
        <end position="183"/>
    </location>
</feature>
<sequence>MTDATQPGPKPNDNEADSGAPNSPWTPQQQDPIATGEHDQQATEQQQQQWGQPAVASAAKPLPPAPWQQAAPAAPERRSNLLGIIAALLIGLVLLLGLARSIVVMGPVIDTVGVTGIAGAMNLITFGQVFLGVVAAVLGGISFGTTRKSARPDHVGLAAAAIGGWIAVSTIINMVVSFATAMIGAV</sequence>
<dbReference type="Proteomes" id="UP000274391">
    <property type="component" value="Unassembled WGS sequence"/>
</dbReference>
<evidence type="ECO:0000313" key="3">
    <source>
        <dbReference type="EMBL" id="RRJ87970.1"/>
    </source>
</evidence>
<keyword evidence="2" id="KW-0812">Transmembrane</keyword>
<dbReference type="AlphaFoldDB" id="A0A3P3VZ31"/>
<protein>
    <submittedName>
        <fullName evidence="3">Uncharacterized protein</fullName>
    </submittedName>
</protein>
<reference evidence="3 4" key="1">
    <citation type="submission" date="2018-11" db="EMBL/GenBank/DDBJ databases">
        <title>YIM 102482-1 draft genome.</title>
        <authorList>
            <person name="Li G."/>
            <person name="Jiang Y."/>
        </authorList>
    </citation>
    <scope>NUCLEOTIDE SEQUENCE [LARGE SCALE GENOMIC DNA]</scope>
    <source>
        <strain evidence="3 4">YIM 102482-1</strain>
    </source>
</reference>
<gene>
    <name evidence="3" type="ORF">EG850_03730</name>
</gene>
<feature type="transmembrane region" description="Helical" evidence="2">
    <location>
        <begin position="123"/>
        <end position="143"/>
    </location>
</feature>
<keyword evidence="2" id="KW-0472">Membrane</keyword>
<dbReference type="EMBL" id="RQVS01000003">
    <property type="protein sequence ID" value="RRJ87970.1"/>
    <property type="molecule type" value="Genomic_DNA"/>
</dbReference>
<organism evidence="3 4">
    <name type="scientific">Gulosibacter macacae</name>
    <dbReference type="NCBI Taxonomy" id="2488791"/>
    <lineage>
        <taxon>Bacteria</taxon>
        <taxon>Bacillati</taxon>
        <taxon>Actinomycetota</taxon>
        <taxon>Actinomycetes</taxon>
        <taxon>Micrococcales</taxon>
        <taxon>Microbacteriaceae</taxon>
        <taxon>Gulosibacter</taxon>
    </lineage>
</organism>
<accession>A0A3P3VZ31</accession>
<feature type="region of interest" description="Disordered" evidence="1">
    <location>
        <begin position="1"/>
        <end position="72"/>
    </location>
</feature>
<dbReference type="RefSeq" id="WP_124970128.1">
    <property type="nucleotide sequence ID" value="NZ_RQVS01000003.1"/>
</dbReference>
<feature type="transmembrane region" description="Helical" evidence="2">
    <location>
        <begin position="81"/>
        <end position="103"/>
    </location>
</feature>
<keyword evidence="4" id="KW-1185">Reference proteome</keyword>
<evidence type="ECO:0000256" key="1">
    <source>
        <dbReference type="SAM" id="MobiDB-lite"/>
    </source>
</evidence>
<comment type="caution">
    <text evidence="3">The sequence shown here is derived from an EMBL/GenBank/DDBJ whole genome shotgun (WGS) entry which is preliminary data.</text>
</comment>
<evidence type="ECO:0000256" key="2">
    <source>
        <dbReference type="SAM" id="Phobius"/>
    </source>
</evidence>
<feature type="compositionally biased region" description="Low complexity" evidence="1">
    <location>
        <begin position="42"/>
        <end position="52"/>
    </location>
</feature>
<evidence type="ECO:0000313" key="4">
    <source>
        <dbReference type="Proteomes" id="UP000274391"/>
    </source>
</evidence>
<name>A0A3P3VZ31_9MICO</name>